<keyword evidence="2 6" id="KW-0812">Transmembrane</keyword>
<evidence type="ECO:0000256" key="3">
    <source>
        <dbReference type="ARBA" id="ARBA00022989"/>
    </source>
</evidence>
<proteinExistence type="inferred from homology"/>
<dbReference type="GO" id="GO:0016020">
    <property type="term" value="C:membrane"/>
    <property type="evidence" value="ECO:0007669"/>
    <property type="project" value="UniProtKB-SubCell"/>
</dbReference>
<evidence type="ECO:0000259" key="7">
    <source>
        <dbReference type="Pfam" id="PF20684"/>
    </source>
</evidence>
<comment type="similarity">
    <text evidence="5">Belongs to the SAT4 family.</text>
</comment>
<dbReference type="Proteomes" id="UP001301958">
    <property type="component" value="Unassembled WGS sequence"/>
</dbReference>
<dbReference type="PANTHER" id="PTHR33048:SF47">
    <property type="entry name" value="INTEGRAL MEMBRANE PROTEIN-RELATED"/>
    <property type="match status" value="1"/>
</dbReference>
<feature type="domain" description="Rhodopsin" evidence="7">
    <location>
        <begin position="30"/>
        <end position="278"/>
    </location>
</feature>
<evidence type="ECO:0000313" key="9">
    <source>
        <dbReference type="Proteomes" id="UP001301958"/>
    </source>
</evidence>
<feature type="transmembrane region" description="Helical" evidence="6">
    <location>
        <begin position="254"/>
        <end position="274"/>
    </location>
</feature>
<reference evidence="8" key="1">
    <citation type="journal article" date="2023" name="Mol. Phylogenet. Evol.">
        <title>Genome-scale phylogeny and comparative genomics of the fungal order Sordariales.</title>
        <authorList>
            <person name="Hensen N."/>
            <person name="Bonometti L."/>
            <person name="Westerberg I."/>
            <person name="Brannstrom I.O."/>
            <person name="Guillou S."/>
            <person name="Cros-Aarteil S."/>
            <person name="Calhoun S."/>
            <person name="Haridas S."/>
            <person name="Kuo A."/>
            <person name="Mondo S."/>
            <person name="Pangilinan J."/>
            <person name="Riley R."/>
            <person name="LaButti K."/>
            <person name="Andreopoulos B."/>
            <person name="Lipzen A."/>
            <person name="Chen C."/>
            <person name="Yan M."/>
            <person name="Daum C."/>
            <person name="Ng V."/>
            <person name="Clum A."/>
            <person name="Steindorff A."/>
            <person name="Ohm R.A."/>
            <person name="Martin F."/>
            <person name="Silar P."/>
            <person name="Natvig D.O."/>
            <person name="Lalanne C."/>
            <person name="Gautier V."/>
            <person name="Ament-Velasquez S.L."/>
            <person name="Kruys A."/>
            <person name="Hutchinson M.I."/>
            <person name="Powell A.J."/>
            <person name="Barry K."/>
            <person name="Miller A.N."/>
            <person name="Grigoriev I.V."/>
            <person name="Debuchy R."/>
            <person name="Gladieux P."/>
            <person name="Hiltunen Thoren M."/>
            <person name="Johannesson H."/>
        </authorList>
    </citation>
    <scope>NUCLEOTIDE SEQUENCE</scope>
    <source>
        <strain evidence="8">CBS 990.96</strain>
    </source>
</reference>
<feature type="transmembrane region" description="Helical" evidence="6">
    <location>
        <begin position="134"/>
        <end position="153"/>
    </location>
</feature>
<protein>
    <recommendedName>
        <fullName evidence="7">Rhodopsin domain-containing protein</fullName>
    </recommendedName>
</protein>
<keyword evidence="4 6" id="KW-0472">Membrane</keyword>
<sequence>MPAVNPNLSLQVFLGVIWGFASLSIIFLFIRLYARFVGPRRLYWEDALLVFACLLVLTTAIIWQQVAADMFDALRISAGVKIPDDLGEFLRKVERWMRFSLVVQLTYCTTLTAVKLSVLLFFRRIDTNVDKLRYVWWPLVGFVVVLYGVSIATQPYKCMMGTVQFIVDNCQTREHVAWIRVTMKVNSGLDVFSDFLIMICPVIMVWNVRIRRAKKMAFIGLFSLIIFTMVAAIVRAADNIGFKWSTGAQDITYIFLWSAIECSLAVMIASFTAFPQLFAASARKAEKTYKPTATFLERMRKYRNGNSDGREVQLDDIETFDSQVDNRGYQEISPAPGSINKSGPEAVLTHVRPVEVEYSQGYYVNEGYNWRETQRPFEQEIVYTRVCEVTSEQM</sequence>
<feature type="transmembrane region" description="Helical" evidence="6">
    <location>
        <begin position="191"/>
        <end position="209"/>
    </location>
</feature>
<keyword evidence="3 6" id="KW-1133">Transmembrane helix</keyword>
<evidence type="ECO:0000313" key="8">
    <source>
        <dbReference type="EMBL" id="KAK4223292.1"/>
    </source>
</evidence>
<evidence type="ECO:0000256" key="1">
    <source>
        <dbReference type="ARBA" id="ARBA00004141"/>
    </source>
</evidence>
<dbReference type="InterPro" id="IPR052337">
    <property type="entry name" value="SAT4-like"/>
</dbReference>
<dbReference type="PANTHER" id="PTHR33048">
    <property type="entry name" value="PTH11-LIKE INTEGRAL MEMBRANE PROTEIN (AFU_ORTHOLOGUE AFUA_5G11245)"/>
    <property type="match status" value="1"/>
</dbReference>
<accession>A0AAN7GNR9</accession>
<feature type="transmembrane region" description="Helical" evidence="6">
    <location>
        <begin position="12"/>
        <end position="34"/>
    </location>
</feature>
<dbReference type="InterPro" id="IPR049326">
    <property type="entry name" value="Rhodopsin_dom_fungi"/>
</dbReference>
<evidence type="ECO:0000256" key="4">
    <source>
        <dbReference type="ARBA" id="ARBA00023136"/>
    </source>
</evidence>
<name>A0AAN7GNR9_9PEZI</name>
<organism evidence="8 9">
    <name type="scientific">Podospora fimiseda</name>
    <dbReference type="NCBI Taxonomy" id="252190"/>
    <lineage>
        <taxon>Eukaryota</taxon>
        <taxon>Fungi</taxon>
        <taxon>Dikarya</taxon>
        <taxon>Ascomycota</taxon>
        <taxon>Pezizomycotina</taxon>
        <taxon>Sordariomycetes</taxon>
        <taxon>Sordariomycetidae</taxon>
        <taxon>Sordariales</taxon>
        <taxon>Podosporaceae</taxon>
        <taxon>Podospora</taxon>
    </lineage>
</organism>
<comment type="caution">
    <text evidence="8">The sequence shown here is derived from an EMBL/GenBank/DDBJ whole genome shotgun (WGS) entry which is preliminary data.</text>
</comment>
<keyword evidence="9" id="KW-1185">Reference proteome</keyword>
<feature type="transmembrane region" description="Helical" evidence="6">
    <location>
        <begin position="216"/>
        <end position="234"/>
    </location>
</feature>
<feature type="transmembrane region" description="Helical" evidence="6">
    <location>
        <begin position="46"/>
        <end position="66"/>
    </location>
</feature>
<feature type="transmembrane region" description="Helical" evidence="6">
    <location>
        <begin position="101"/>
        <end position="122"/>
    </location>
</feature>
<evidence type="ECO:0000256" key="2">
    <source>
        <dbReference type="ARBA" id="ARBA00022692"/>
    </source>
</evidence>
<dbReference type="AlphaFoldDB" id="A0AAN7GNR9"/>
<dbReference type="EMBL" id="MU865432">
    <property type="protein sequence ID" value="KAK4223292.1"/>
    <property type="molecule type" value="Genomic_DNA"/>
</dbReference>
<comment type="subcellular location">
    <subcellularLocation>
        <location evidence="1">Membrane</location>
        <topology evidence="1">Multi-pass membrane protein</topology>
    </subcellularLocation>
</comment>
<gene>
    <name evidence="8" type="ORF">QBC38DRAFT_548596</name>
</gene>
<reference evidence="8" key="2">
    <citation type="submission" date="2023-05" db="EMBL/GenBank/DDBJ databases">
        <authorList>
            <consortium name="Lawrence Berkeley National Laboratory"/>
            <person name="Steindorff A."/>
            <person name="Hensen N."/>
            <person name="Bonometti L."/>
            <person name="Westerberg I."/>
            <person name="Brannstrom I.O."/>
            <person name="Guillou S."/>
            <person name="Cros-Aarteil S."/>
            <person name="Calhoun S."/>
            <person name="Haridas S."/>
            <person name="Kuo A."/>
            <person name="Mondo S."/>
            <person name="Pangilinan J."/>
            <person name="Riley R."/>
            <person name="Labutti K."/>
            <person name="Andreopoulos B."/>
            <person name="Lipzen A."/>
            <person name="Chen C."/>
            <person name="Yanf M."/>
            <person name="Daum C."/>
            <person name="Ng V."/>
            <person name="Clum A."/>
            <person name="Ohm R."/>
            <person name="Martin F."/>
            <person name="Silar P."/>
            <person name="Natvig D."/>
            <person name="Lalanne C."/>
            <person name="Gautier V."/>
            <person name="Ament-Velasquez S.L."/>
            <person name="Kruys A."/>
            <person name="Hutchinson M.I."/>
            <person name="Powell A.J."/>
            <person name="Barry K."/>
            <person name="Miller A.N."/>
            <person name="Grigoriev I.V."/>
            <person name="Debuchy R."/>
            <person name="Gladieux P."/>
            <person name="Thoren M.H."/>
            <person name="Johannesson H."/>
        </authorList>
    </citation>
    <scope>NUCLEOTIDE SEQUENCE</scope>
    <source>
        <strain evidence="8">CBS 990.96</strain>
    </source>
</reference>
<evidence type="ECO:0000256" key="6">
    <source>
        <dbReference type="SAM" id="Phobius"/>
    </source>
</evidence>
<dbReference type="Pfam" id="PF20684">
    <property type="entry name" value="Fung_rhodopsin"/>
    <property type="match status" value="1"/>
</dbReference>
<evidence type="ECO:0000256" key="5">
    <source>
        <dbReference type="ARBA" id="ARBA00038359"/>
    </source>
</evidence>